<keyword evidence="2" id="KW-0217">Developmental protein</keyword>
<dbReference type="Pfam" id="PF00292">
    <property type="entry name" value="PAX"/>
    <property type="match status" value="1"/>
</dbReference>
<keyword evidence="7" id="KW-0539">Nucleus</keyword>
<keyword evidence="3" id="KW-0563">Paired box</keyword>
<keyword evidence="10" id="KW-1185">Reference proteome</keyword>
<comment type="caution">
    <text evidence="9">The sequence shown here is derived from an EMBL/GenBank/DDBJ whole genome shotgun (WGS) entry which is preliminary data.</text>
</comment>
<feature type="domain" description="Paired" evidence="8">
    <location>
        <begin position="12"/>
        <end position="138"/>
    </location>
</feature>
<keyword evidence="4" id="KW-0805">Transcription regulation</keyword>
<keyword evidence="5" id="KW-0238">DNA-binding</keyword>
<reference evidence="9 10" key="1">
    <citation type="submission" date="2022-05" db="EMBL/GenBank/DDBJ databases">
        <authorList>
            <consortium name="Genoscope - CEA"/>
            <person name="William W."/>
        </authorList>
    </citation>
    <scope>NUCLEOTIDE SEQUENCE [LARGE SCALE GENOMIC DNA]</scope>
</reference>
<protein>
    <recommendedName>
        <fullName evidence="8">Paired domain-containing protein</fullName>
    </recommendedName>
</protein>
<dbReference type="Proteomes" id="UP001159427">
    <property type="component" value="Unassembled WGS sequence"/>
</dbReference>
<dbReference type="SUPFAM" id="SSF46689">
    <property type="entry name" value="Homeodomain-like"/>
    <property type="match status" value="1"/>
</dbReference>
<evidence type="ECO:0000256" key="5">
    <source>
        <dbReference type="ARBA" id="ARBA00023125"/>
    </source>
</evidence>
<comment type="subcellular location">
    <subcellularLocation>
        <location evidence="1">Nucleus</location>
    </subcellularLocation>
</comment>
<dbReference type="Gene3D" id="1.10.10.10">
    <property type="entry name" value="Winged helix-like DNA-binding domain superfamily/Winged helix DNA-binding domain"/>
    <property type="match status" value="2"/>
</dbReference>
<evidence type="ECO:0000313" key="10">
    <source>
        <dbReference type="Proteomes" id="UP001159427"/>
    </source>
</evidence>
<evidence type="ECO:0000256" key="1">
    <source>
        <dbReference type="ARBA" id="ARBA00004123"/>
    </source>
</evidence>
<name>A0ABN8RKP7_9CNID</name>
<gene>
    <name evidence="9" type="ORF">PEVE_00012663</name>
</gene>
<evidence type="ECO:0000313" key="9">
    <source>
        <dbReference type="EMBL" id="CAH3179950.1"/>
    </source>
</evidence>
<dbReference type="InterPro" id="IPR036388">
    <property type="entry name" value="WH-like_DNA-bd_sf"/>
</dbReference>
<dbReference type="PRINTS" id="PR00027">
    <property type="entry name" value="PAIREDBOX"/>
</dbReference>
<evidence type="ECO:0000259" key="8">
    <source>
        <dbReference type="PROSITE" id="PS51057"/>
    </source>
</evidence>
<evidence type="ECO:0000256" key="4">
    <source>
        <dbReference type="ARBA" id="ARBA00023015"/>
    </source>
</evidence>
<dbReference type="InterPro" id="IPR001523">
    <property type="entry name" value="Paired_dom"/>
</dbReference>
<dbReference type="SMART" id="SM00351">
    <property type="entry name" value="PAX"/>
    <property type="match status" value="1"/>
</dbReference>
<dbReference type="InterPro" id="IPR043565">
    <property type="entry name" value="PAX_fam"/>
</dbReference>
<keyword evidence="6" id="KW-0804">Transcription</keyword>
<dbReference type="PANTHER" id="PTHR45636">
    <property type="entry name" value="PAIRED BOX PROTEIN PAX-6-RELATED-RELATED"/>
    <property type="match status" value="1"/>
</dbReference>
<evidence type="ECO:0000256" key="6">
    <source>
        <dbReference type="ARBA" id="ARBA00023163"/>
    </source>
</evidence>
<organism evidence="9 10">
    <name type="scientific">Porites evermanni</name>
    <dbReference type="NCBI Taxonomy" id="104178"/>
    <lineage>
        <taxon>Eukaryota</taxon>
        <taxon>Metazoa</taxon>
        <taxon>Cnidaria</taxon>
        <taxon>Anthozoa</taxon>
        <taxon>Hexacorallia</taxon>
        <taxon>Scleractinia</taxon>
        <taxon>Fungiina</taxon>
        <taxon>Poritidae</taxon>
        <taxon>Porites</taxon>
    </lineage>
</organism>
<evidence type="ECO:0000256" key="7">
    <source>
        <dbReference type="ARBA" id="ARBA00023242"/>
    </source>
</evidence>
<evidence type="ECO:0000256" key="3">
    <source>
        <dbReference type="ARBA" id="ARBA00022724"/>
    </source>
</evidence>
<accession>A0ABN8RKP7</accession>
<dbReference type="EMBL" id="CALNXI010001934">
    <property type="protein sequence ID" value="CAH3179950.1"/>
    <property type="molecule type" value="Genomic_DNA"/>
</dbReference>
<dbReference type="PROSITE" id="PS51057">
    <property type="entry name" value="PAIRED_2"/>
    <property type="match status" value="1"/>
</dbReference>
<dbReference type="InterPro" id="IPR009057">
    <property type="entry name" value="Homeodomain-like_sf"/>
</dbReference>
<proteinExistence type="predicted"/>
<sequence length="208" mass="23467">MAFAPLHYTGKCKLSLNQQHGIYDNGKALPQVYRERVLDLYHQGSTQRQISQDMRVSIGYVNKVVQFYKQSNSSLPAPRKTPVRNIFTADVVEYVESEKLCKPSVYTTEIQQRLLFDGISPPGQLPSESGIKKCIREDCKMTKKKISPVPTESLSQANSEYTDYFLDQCYLRQNSSLTANETEIAIGEGVSKITAANSVAYFRKCGYI</sequence>
<evidence type="ECO:0000256" key="2">
    <source>
        <dbReference type="ARBA" id="ARBA00022473"/>
    </source>
</evidence>